<sequence>MYLPIWGAKSEGHGGGHFFTHRCDVGDVCTLRKLQTYSRKGAGEVLFWAGCRSAVSYWSLWCVSLRSAVHAARS</sequence>
<evidence type="ECO:0000313" key="1">
    <source>
        <dbReference type="EMBL" id="SFD77403.1"/>
    </source>
</evidence>
<protein>
    <submittedName>
        <fullName evidence="1">Uncharacterized protein</fullName>
    </submittedName>
</protein>
<keyword evidence="2" id="KW-1185">Reference proteome</keyword>
<dbReference type="AlphaFoldDB" id="A0A1I1V8H2"/>
<accession>A0A1I1V8H2</accession>
<name>A0A1I1V8H2_9RHOB</name>
<evidence type="ECO:0000313" key="2">
    <source>
        <dbReference type="Proteomes" id="UP000198977"/>
    </source>
</evidence>
<dbReference type="Proteomes" id="UP000198977">
    <property type="component" value="Unassembled WGS sequence"/>
</dbReference>
<proteinExistence type="predicted"/>
<reference evidence="1 2" key="1">
    <citation type="submission" date="2016-10" db="EMBL/GenBank/DDBJ databases">
        <authorList>
            <person name="de Groot N.N."/>
        </authorList>
    </citation>
    <scope>NUCLEOTIDE SEQUENCE [LARGE SCALE GENOMIC DNA]</scope>
    <source>
        <strain evidence="1 2">DSM 11443</strain>
    </source>
</reference>
<organism evidence="1 2">
    <name type="scientific">Sulfitobacter brevis</name>
    <dbReference type="NCBI Taxonomy" id="74348"/>
    <lineage>
        <taxon>Bacteria</taxon>
        <taxon>Pseudomonadati</taxon>
        <taxon>Pseudomonadota</taxon>
        <taxon>Alphaproteobacteria</taxon>
        <taxon>Rhodobacterales</taxon>
        <taxon>Roseobacteraceae</taxon>
        <taxon>Sulfitobacter</taxon>
    </lineage>
</organism>
<gene>
    <name evidence="1" type="ORF">SAMN04488523_102352</name>
</gene>
<dbReference type="EMBL" id="FOMW01000002">
    <property type="protein sequence ID" value="SFD77403.1"/>
    <property type="molecule type" value="Genomic_DNA"/>
</dbReference>